<accession>A0A9P1CUU4</accession>
<dbReference type="AlphaFoldDB" id="A0A9P1CUU4"/>
<proteinExistence type="predicted"/>
<evidence type="ECO:0000256" key="1">
    <source>
        <dbReference type="SAM" id="Phobius"/>
    </source>
</evidence>
<reference evidence="3 4" key="2">
    <citation type="submission" date="2024-05" db="EMBL/GenBank/DDBJ databases">
        <authorList>
            <person name="Chen Y."/>
            <person name="Shah S."/>
            <person name="Dougan E. K."/>
            <person name="Thang M."/>
            <person name="Chan C."/>
        </authorList>
    </citation>
    <scope>NUCLEOTIDE SEQUENCE [LARGE SCALE GENOMIC DNA]</scope>
</reference>
<dbReference type="EMBL" id="CAMXCT010002388">
    <property type="protein sequence ID" value="CAI3997855.1"/>
    <property type="molecule type" value="Genomic_DNA"/>
</dbReference>
<keyword evidence="1" id="KW-0472">Membrane</keyword>
<reference evidence="2" key="1">
    <citation type="submission" date="2022-10" db="EMBL/GenBank/DDBJ databases">
        <authorList>
            <person name="Chen Y."/>
            <person name="Dougan E. K."/>
            <person name="Chan C."/>
            <person name="Rhodes N."/>
            <person name="Thang M."/>
        </authorList>
    </citation>
    <scope>NUCLEOTIDE SEQUENCE</scope>
</reference>
<keyword evidence="1" id="KW-1133">Transmembrane helix</keyword>
<dbReference type="OrthoDB" id="438730at2759"/>
<keyword evidence="4" id="KW-1185">Reference proteome</keyword>
<name>A0A9P1CUU4_9DINO</name>
<dbReference type="EMBL" id="CAMXCT030002388">
    <property type="protein sequence ID" value="CAL4785167.1"/>
    <property type="molecule type" value="Genomic_DNA"/>
</dbReference>
<gene>
    <name evidence="2" type="ORF">C1SCF055_LOCUS24197</name>
</gene>
<evidence type="ECO:0000313" key="2">
    <source>
        <dbReference type="EMBL" id="CAI3997855.1"/>
    </source>
</evidence>
<dbReference type="EMBL" id="CAMXCT020002388">
    <property type="protein sequence ID" value="CAL1151230.1"/>
    <property type="molecule type" value="Genomic_DNA"/>
</dbReference>
<feature type="transmembrane region" description="Helical" evidence="1">
    <location>
        <begin position="68"/>
        <end position="89"/>
    </location>
</feature>
<comment type="caution">
    <text evidence="2">The sequence shown here is derived from an EMBL/GenBank/DDBJ whole genome shotgun (WGS) entry which is preliminary data.</text>
</comment>
<evidence type="ECO:0000313" key="3">
    <source>
        <dbReference type="EMBL" id="CAL4785167.1"/>
    </source>
</evidence>
<evidence type="ECO:0000313" key="4">
    <source>
        <dbReference type="Proteomes" id="UP001152797"/>
    </source>
</evidence>
<organism evidence="2">
    <name type="scientific">Cladocopium goreaui</name>
    <dbReference type="NCBI Taxonomy" id="2562237"/>
    <lineage>
        <taxon>Eukaryota</taxon>
        <taxon>Sar</taxon>
        <taxon>Alveolata</taxon>
        <taxon>Dinophyceae</taxon>
        <taxon>Suessiales</taxon>
        <taxon>Symbiodiniaceae</taxon>
        <taxon>Cladocopium</taxon>
    </lineage>
</organism>
<protein>
    <submittedName>
        <fullName evidence="2">Uncharacterized protein</fullName>
    </submittedName>
</protein>
<keyword evidence="1" id="KW-0812">Transmembrane</keyword>
<dbReference type="Proteomes" id="UP001152797">
    <property type="component" value="Unassembled WGS sequence"/>
</dbReference>
<sequence length="359" mass="40519">MVEAEPARLCCQPYQRLLQVATTEEQVQTEPPKEDHIDLPADIYGLTISVATSDLPHVLEGSRTTFHLLRLFFGLACLAINVWLQLMIVMEVDRYIVARAVHNTQANYAQYHAEVFDIDGNFLADKWADWDGPKAKLCGMGLSKVKFTASIIFLWTIRMLSEVRSCLQLTHDIFQVPRTQPSTTSTGRKARATVAALNENNEFERFDVMIIDMPARMCLASCVTIPKLIVGIALLYGGCRWFAATESWEDLILNALALEFVIGIDELIFEAFAPLRAKQTVEKTKLVHVHPEDSVGKTRDDKLVMNTLWRLLQLFLCMVWAYIYTTKLQQVIPNFPADVHTPCSGYLDAQASLFCETLG</sequence>